<comment type="caution">
    <text evidence="2">The sequence shown here is derived from an EMBL/GenBank/DDBJ whole genome shotgun (WGS) entry which is preliminary data.</text>
</comment>
<sequence>MPPEFPQFSRFPPEIQIMVWKQFIQIEAANRLVLYHEYTGLDEEEAHRRDLAKIPYPLTLRVMPSKWLVSPLLSVDSQARAVALEQYTTRLDIFDLPRAPFTYRATVPCPPYRDYRVTYYVEVAERNAYEEAVKEREAREDTWIRPCEAAEMWQTRAIPRWRWTYPEEPGWVDRRTVCVDVDEYVIWQAHKIMMYEPADVKAYRGCVYLNLATDRFAGTLPWAPASGHWYGSSFERHDGLRGPRRTYGLRALSDALTDFQYHETPFHLREVLDRRRPAPLRFASAGLPDEVLGQIRHLAFAEHELARIPQEPPVLPPCPVFGAWLLGECCPQALTPENDCLWTYDVTEEMFRSFFDDLEDKGAEHLALRKTKMRKIEIEDDLPDLDDQGNPILPIEVYVALAVDE</sequence>
<dbReference type="Proteomes" id="UP001396898">
    <property type="component" value="Unassembled WGS sequence"/>
</dbReference>
<accession>A0ABR1S3H7</accession>
<name>A0ABR1S3H7_9PEZI</name>
<evidence type="ECO:0000313" key="2">
    <source>
        <dbReference type="EMBL" id="KAK8026402.1"/>
    </source>
</evidence>
<proteinExistence type="predicted"/>
<feature type="domain" description="2EXR" evidence="1">
    <location>
        <begin position="5"/>
        <end position="92"/>
    </location>
</feature>
<keyword evidence="3" id="KW-1185">Reference proteome</keyword>
<gene>
    <name evidence="2" type="ORF">PG991_003458</name>
</gene>
<dbReference type="Pfam" id="PF20150">
    <property type="entry name" value="2EXR"/>
    <property type="match status" value="1"/>
</dbReference>
<protein>
    <recommendedName>
        <fullName evidence="1">2EXR domain-containing protein</fullName>
    </recommendedName>
</protein>
<organism evidence="2 3">
    <name type="scientific">Apiospora marii</name>
    <dbReference type="NCBI Taxonomy" id="335849"/>
    <lineage>
        <taxon>Eukaryota</taxon>
        <taxon>Fungi</taxon>
        <taxon>Dikarya</taxon>
        <taxon>Ascomycota</taxon>
        <taxon>Pezizomycotina</taxon>
        <taxon>Sordariomycetes</taxon>
        <taxon>Xylariomycetidae</taxon>
        <taxon>Amphisphaeriales</taxon>
        <taxon>Apiosporaceae</taxon>
        <taxon>Apiospora</taxon>
    </lineage>
</organism>
<reference evidence="2 3" key="1">
    <citation type="submission" date="2023-01" db="EMBL/GenBank/DDBJ databases">
        <title>Analysis of 21 Apiospora genomes using comparative genomics revels a genus with tremendous synthesis potential of carbohydrate active enzymes and secondary metabolites.</title>
        <authorList>
            <person name="Sorensen T."/>
        </authorList>
    </citation>
    <scope>NUCLEOTIDE SEQUENCE [LARGE SCALE GENOMIC DNA]</scope>
    <source>
        <strain evidence="2 3">CBS 20057</strain>
    </source>
</reference>
<evidence type="ECO:0000313" key="3">
    <source>
        <dbReference type="Proteomes" id="UP001396898"/>
    </source>
</evidence>
<evidence type="ECO:0000259" key="1">
    <source>
        <dbReference type="Pfam" id="PF20150"/>
    </source>
</evidence>
<dbReference type="InterPro" id="IPR045518">
    <property type="entry name" value="2EXR"/>
</dbReference>
<dbReference type="EMBL" id="JAQQWI010000007">
    <property type="protein sequence ID" value="KAK8026402.1"/>
    <property type="molecule type" value="Genomic_DNA"/>
</dbReference>